<proteinExistence type="predicted"/>
<dbReference type="InterPro" id="IPR036890">
    <property type="entry name" value="HATPase_C_sf"/>
</dbReference>
<keyword evidence="4" id="KW-0808">Transferase</keyword>
<keyword evidence="5" id="KW-0547">Nucleotide-binding</keyword>
<dbReference type="Proteomes" id="UP000183376">
    <property type="component" value="Chromosome I"/>
</dbReference>
<dbReference type="EMBL" id="LT629701">
    <property type="protein sequence ID" value="SDN48315.1"/>
    <property type="molecule type" value="Genomic_DNA"/>
</dbReference>
<evidence type="ECO:0000259" key="10">
    <source>
        <dbReference type="Pfam" id="PF02518"/>
    </source>
</evidence>
<sequence length="379" mass="39853">MAGVRAADRLAPSWFVVQVLGTVALVATVVTASSASTWLWLVYLASLACWALWLLSASWLPRTSLALLTVASLLPALAVGPSTDGTALIMVAVVLGRLAMLPSVSAVVIAAVMALDVLTAATSCLVFDRPPSLAFGAVVLCVFVTLLGMHPRHYQLQAAHSRQLLEQTRRAQREQARAAALDERTRIARELHDVLAHSLGALGVQLEVAEVLLTDKGDITGAVERVRRSRRLAAKGLAEARRAVAALRSDVMPLADAVTALAEDHRSDHGVDVEVKSEGEPRAISSAATVCLLGSVREALTNAAKHAPGAPVTITVRYRAADVQTEVRNARPERVGDTGATAEGYGLTGMRERLALVGGSLTTAPTEDGGWLVTAEVPG</sequence>
<dbReference type="eggNOG" id="COG4585">
    <property type="taxonomic scope" value="Bacteria"/>
</dbReference>
<dbReference type="OrthoDB" id="227596at2"/>
<dbReference type="SUPFAM" id="SSF55874">
    <property type="entry name" value="ATPase domain of HSP90 chaperone/DNA topoisomerase II/histidine kinase"/>
    <property type="match status" value="1"/>
</dbReference>
<keyword evidence="7" id="KW-0067">ATP-binding</keyword>
<dbReference type="PANTHER" id="PTHR24421">
    <property type="entry name" value="NITRATE/NITRITE SENSOR PROTEIN NARX-RELATED"/>
    <property type="match status" value="1"/>
</dbReference>
<keyword evidence="6 12" id="KW-0418">Kinase</keyword>
<evidence type="ECO:0000313" key="13">
    <source>
        <dbReference type="Proteomes" id="UP000183376"/>
    </source>
</evidence>
<feature type="transmembrane region" description="Helical" evidence="9">
    <location>
        <begin position="133"/>
        <end position="150"/>
    </location>
</feature>
<evidence type="ECO:0000259" key="11">
    <source>
        <dbReference type="Pfam" id="PF07730"/>
    </source>
</evidence>
<name>A0A1H0BRY4_ALLAB</name>
<dbReference type="Gene3D" id="3.30.565.10">
    <property type="entry name" value="Histidine kinase-like ATPase, C-terminal domain"/>
    <property type="match status" value="1"/>
</dbReference>
<evidence type="ECO:0000256" key="9">
    <source>
        <dbReference type="SAM" id="Phobius"/>
    </source>
</evidence>
<feature type="domain" description="Histidine kinase/HSP90-like ATPase" evidence="10">
    <location>
        <begin position="296"/>
        <end position="378"/>
    </location>
</feature>
<feature type="transmembrane region" description="Helical" evidence="9">
    <location>
        <begin position="67"/>
        <end position="95"/>
    </location>
</feature>
<keyword evidence="9" id="KW-0812">Transmembrane</keyword>
<feature type="transmembrane region" description="Helical" evidence="9">
    <location>
        <begin position="38"/>
        <end position="55"/>
    </location>
</feature>
<keyword evidence="3" id="KW-0597">Phosphoprotein</keyword>
<dbReference type="GO" id="GO:0046983">
    <property type="term" value="F:protein dimerization activity"/>
    <property type="evidence" value="ECO:0007669"/>
    <property type="project" value="InterPro"/>
</dbReference>
<dbReference type="InterPro" id="IPR011712">
    <property type="entry name" value="Sig_transdc_His_kin_sub3_dim/P"/>
</dbReference>
<dbReference type="AlphaFoldDB" id="A0A1H0BRY4"/>
<dbReference type="RefSeq" id="WP_030426654.1">
    <property type="nucleotide sequence ID" value="NZ_JOEF01000001.1"/>
</dbReference>
<keyword evidence="9" id="KW-1133">Transmembrane helix</keyword>
<dbReference type="Gene3D" id="1.20.5.1930">
    <property type="match status" value="1"/>
</dbReference>
<evidence type="ECO:0000256" key="1">
    <source>
        <dbReference type="ARBA" id="ARBA00000085"/>
    </source>
</evidence>
<dbReference type="InterPro" id="IPR050482">
    <property type="entry name" value="Sensor_HK_TwoCompSys"/>
</dbReference>
<keyword evidence="9" id="KW-0472">Membrane</keyword>
<dbReference type="GO" id="GO:0016020">
    <property type="term" value="C:membrane"/>
    <property type="evidence" value="ECO:0007669"/>
    <property type="project" value="InterPro"/>
</dbReference>
<dbReference type="CDD" id="cd16917">
    <property type="entry name" value="HATPase_UhpB-NarQ-NarX-like"/>
    <property type="match status" value="1"/>
</dbReference>
<comment type="catalytic activity">
    <reaction evidence="1">
        <text>ATP + protein L-histidine = ADP + protein N-phospho-L-histidine.</text>
        <dbReference type="EC" id="2.7.13.3"/>
    </reaction>
</comment>
<organism evidence="12 13">
    <name type="scientific">Allokutzneria albata</name>
    <name type="common">Kibdelosporangium albatum</name>
    <dbReference type="NCBI Taxonomy" id="211114"/>
    <lineage>
        <taxon>Bacteria</taxon>
        <taxon>Bacillati</taxon>
        <taxon>Actinomycetota</taxon>
        <taxon>Actinomycetes</taxon>
        <taxon>Pseudonocardiales</taxon>
        <taxon>Pseudonocardiaceae</taxon>
        <taxon>Allokutzneria</taxon>
    </lineage>
</organism>
<dbReference type="Pfam" id="PF07730">
    <property type="entry name" value="HisKA_3"/>
    <property type="match status" value="1"/>
</dbReference>
<dbReference type="InterPro" id="IPR003594">
    <property type="entry name" value="HATPase_dom"/>
</dbReference>
<dbReference type="GO" id="GO:0000155">
    <property type="term" value="F:phosphorelay sensor kinase activity"/>
    <property type="evidence" value="ECO:0007669"/>
    <property type="project" value="InterPro"/>
</dbReference>
<evidence type="ECO:0000313" key="12">
    <source>
        <dbReference type="EMBL" id="SDN48315.1"/>
    </source>
</evidence>
<reference evidence="12 13" key="1">
    <citation type="submission" date="2016-10" db="EMBL/GenBank/DDBJ databases">
        <authorList>
            <person name="de Groot N.N."/>
        </authorList>
    </citation>
    <scope>NUCLEOTIDE SEQUENCE [LARGE SCALE GENOMIC DNA]</scope>
    <source>
        <strain evidence="12 13">DSM 44149</strain>
    </source>
</reference>
<accession>A0A1H0BRY4</accession>
<feature type="domain" description="Signal transduction histidine kinase subgroup 3 dimerisation and phosphoacceptor" evidence="11">
    <location>
        <begin position="183"/>
        <end position="250"/>
    </location>
</feature>
<dbReference type="STRING" id="211114.SAMN04489726_6805"/>
<feature type="transmembrane region" description="Helical" evidence="9">
    <location>
        <begin position="101"/>
        <end position="126"/>
    </location>
</feature>
<evidence type="ECO:0000256" key="4">
    <source>
        <dbReference type="ARBA" id="ARBA00022679"/>
    </source>
</evidence>
<dbReference type="EC" id="2.7.13.3" evidence="2"/>
<protein>
    <recommendedName>
        <fullName evidence="2">histidine kinase</fullName>
        <ecNumber evidence="2">2.7.13.3</ecNumber>
    </recommendedName>
</protein>
<dbReference type="GO" id="GO:0005524">
    <property type="term" value="F:ATP binding"/>
    <property type="evidence" value="ECO:0007669"/>
    <property type="project" value="UniProtKB-KW"/>
</dbReference>
<evidence type="ECO:0000256" key="6">
    <source>
        <dbReference type="ARBA" id="ARBA00022777"/>
    </source>
</evidence>
<keyword evidence="13" id="KW-1185">Reference proteome</keyword>
<keyword evidence="8" id="KW-0902">Two-component regulatory system</keyword>
<gene>
    <name evidence="12" type="ORF">SAMN04489726_6805</name>
</gene>
<feature type="transmembrane region" description="Helical" evidence="9">
    <location>
        <begin position="12"/>
        <end position="32"/>
    </location>
</feature>
<evidence type="ECO:0000256" key="7">
    <source>
        <dbReference type="ARBA" id="ARBA00022840"/>
    </source>
</evidence>
<dbReference type="Pfam" id="PF02518">
    <property type="entry name" value="HATPase_c"/>
    <property type="match status" value="1"/>
</dbReference>
<evidence type="ECO:0000256" key="8">
    <source>
        <dbReference type="ARBA" id="ARBA00023012"/>
    </source>
</evidence>
<evidence type="ECO:0000256" key="2">
    <source>
        <dbReference type="ARBA" id="ARBA00012438"/>
    </source>
</evidence>
<evidence type="ECO:0000256" key="5">
    <source>
        <dbReference type="ARBA" id="ARBA00022741"/>
    </source>
</evidence>
<evidence type="ECO:0000256" key="3">
    <source>
        <dbReference type="ARBA" id="ARBA00022553"/>
    </source>
</evidence>
<dbReference type="PANTHER" id="PTHR24421:SF10">
    <property type="entry name" value="NITRATE_NITRITE SENSOR PROTEIN NARQ"/>
    <property type="match status" value="1"/>
</dbReference>